<feature type="region of interest" description="Disordered" evidence="2">
    <location>
        <begin position="55"/>
        <end position="97"/>
    </location>
</feature>
<evidence type="ECO:0000259" key="3">
    <source>
        <dbReference type="Pfam" id="PF05065"/>
    </source>
</evidence>
<feature type="domain" description="Phage capsid-like C-terminal" evidence="3">
    <location>
        <begin position="149"/>
        <end position="411"/>
    </location>
</feature>
<evidence type="ECO:0000313" key="4">
    <source>
        <dbReference type="EMBL" id="KIP21131.1"/>
    </source>
</evidence>
<dbReference type="Proteomes" id="UP000032047">
    <property type="component" value="Unassembled WGS sequence"/>
</dbReference>
<dbReference type="EMBL" id="JXTG01000007">
    <property type="protein sequence ID" value="KIP21131.1"/>
    <property type="molecule type" value="Genomic_DNA"/>
</dbReference>
<organism evidence="4 5">
    <name type="scientific">Anoxybacillus ayderensis</name>
    <dbReference type="NCBI Taxonomy" id="265546"/>
    <lineage>
        <taxon>Bacteria</taxon>
        <taxon>Bacillati</taxon>
        <taxon>Bacillota</taxon>
        <taxon>Bacilli</taxon>
        <taxon>Bacillales</taxon>
        <taxon>Anoxybacillaceae</taxon>
        <taxon>Anoxybacillus</taxon>
    </lineage>
</organism>
<comment type="caution">
    <text evidence="4">The sequence shown here is derived from an EMBL/GenBank/DDBJ whole genome shotgun (WGS) entry which is preliminary data.</text>
</comment>
<proteinExistence type="predicted"/>
<comment type="subcellular location">
    <subcellularLocation>
        <location evidence="1">Virion</location>
    </subcellularLocation>
</comment>
<dbReference type="AlphaFoldDB" id="A0A0D0GZ21"/>
<dbReference type="SUPFAM" id="SSF56563">
    <property type="entry name" value="Major capsid protein gp5"/>
    <property type="match status" value="1"/>
</dbReference>
<dbReference type="PATRIC" id="fig|265546.4.peg.1619"/>
<dbReference type="Gene3D" id="3.30.2320.10">
    <property type="entry name" value="hypothetical protein PF0899 domain"/>
    <property type="match status" value="1"/>
</dbReference>
<sequence>MKKYLLRRKAQLEKRLKQLKDLLEKGSETRSMEEVQAEVDELTADLDAVNEALAEFDETVDNDSSGDDEGGEDDENEADEEQDEDEGEKRSILTQEQRAGLTNIINQSLSSRVQVKTNEMKTRNAFCRYLVGQISESEARAMGVQTHGGNVLVPESLAKEIIAYAQEENLLRKYGKVVQTKGTQGFPILIKKAKANRVKTERALNQPIPETDIEFDEYYLNPTETDALVLVTKKLLAMSEMNVERIVVDELKKAYVREEAEFFFNSADNPGALIRKAVAFTPTATDIYDKFVQLKNSLPTSMLKNARWMINRAALTAIETIKTADGFPLLRPDIGLEGGFGYRLLGFPVDVTDFVDAGTPNIQRLYFGDFSTFYIQDVIGTMEVTKLIEKYADTNHVGFKIWHLNDGQLVYGPFEPSVFKLELNA</sequence>
<protein>
    <submittedName>
        <fullName evidence="4">Putative phage phi-C31 gp36 major capsid-like protein</fullName>
    </submittedName>
</protein>
<name>A0A0D0GZ21_9BACL</name>
<evidence type="ECO:0000313" key="5">
    <source>
        <dbReference type="Proteomes" id="UP000032047"/>
    </source>
</evidence>
<dbReference type="InterPro" id="IPR054612">
    <property type="entry name" value="Phage_capsid-like_C"/>
</dbReference>
<dbReference type="RefSeq" id="WP_042535151.1">
    <property type="nucleotide sequence ID" value="NZ_JXTG01000007.1"/>
</dbReference>
<evidence type="ECO:0000256" key="1">
    <source>
        <dbReference type="ARBA" id="ARBA00004328"/>
    </source>
</evidence>
<reference evidence="4 5" key="1">
    <citation type="submission" date="2015-01" db="EMBL/GenBank/DDBJ databases">
        <title>Genome sequence of Anoxybacillus ayderensis strain AB04.</title>
        <authorList>
            <person name="Belduz A.O."/>
            <person name="Canakci S."/>
            <person name="Chan K.-G."/>
            <person name="Kahar U.M."/>
            <person name="Yaakob A.S."/>
            <person name="Chan C.S."/>
            <person name="Goh K.M."/>
        </authorList>
    </citation>
    <scope>NUCLEOTIDE SEQUENCE [LARGE SCALE GENOMIC DNA]</scope>
    <source>
        <strain evidence="4 5">AB04</strain>
    </source>
</reference>
<accession>A0A0D0GZ21</accession>
<dbReference type="Pfam" id="PF05065">
    <property type="entry name" value="Phage_capsid"/>
    <property type="match status" value="1"/>
</dbReference>
<feature type="compositionally biased region" description="Acidic residues" evidence="2">
    <location>
        <begin position="55"/>
        <end position="86"/>
    </location>
</feature>
<gene>
    <name evidence="4" type="ORF">JV16_01625</name>
</gene>
<evidence type="ECO:0000256" key="2">
    <source>
        <dbReference type="SAM" id="MobiDB-lite"/>
    </source>
</evidence>
<keyword evidence="5" id="KW-1185">Reference proteome</keyword>
<dbReference type="InterPro" id="IPR024455">
    <property type="entry name" value="Phage_capsid"/>
</dbReference>
<dbReference type="NCBIfam" id="TIGR01554">
    <property type="entry name" value="major_cap_HK97"/>
    <property type="match status" value="1"/>
</dbReference>